<organism evidence="3 4">
    <name type="scientific">Neiella litorisoli</name>
    <dbReference type="NCBI Taxonomy" id="2771431"/>
    <lineage>
        <taxon>Bacteria</taxon>
        <taxon>Pseudomonadati</taxon>
        <taxon>Pseudomonadota</taxon>
        <taxon>Gammaproteobacteria</taxon>
        <taxon>Alteromonadales</taxon>
        <taxon>Echinimonadaceae</taxon>
        <taxon>Neiella</taxon>
    </lineage>
</organism>
<dbReference type="Gene3D" id="3.30.70.1320">
    <property type="entry name" value="Multidrug efflux transporter AcrB pore domain like"/>
    <property type="match status" value="1"/>
</dbReference>
<dbReference type="SUPFAM" id="SSF82693">
    <property type="entry name" value="Multidrug efflux transporter AcrB pore domain, PN1, PN2, PC1 and PC2 subdomains"/>
    <property type="match status" value="2"/>
</dbReference>
<dbReference type="InterPro" id="IPR001036">
    <property type="entry name" value="Acrflvin-R"/>
</dbReference>
<accession>A0A8J6QIH9</accession>
<gene>
    <name evidence="3" type="ORF">IC617_14600</name>
</gene>
<evidence type="ECO:0000313" key="3">
    <source>
        <dbReference type="EMBL" id="MBD1390665.1"/>
    </source>
</evidence>
<keyword evidence="1" id="KW-0812">Transmembrane</keyword>
<feature type="transmembrane region" description="Helical" evidence="1">
    <location>
        <begin position="355"/>
        <end position="374"/>
    </location>
</feature>
<dbReference type="Gene3D" id="3.30.70.1430">
    <property type="entry name" value="Multidrug efflux transporter AcrB pore domain"/>
    <property type="match status" value="2"/>
</dbReference>
<feature type="transmembrane region" description="Helical" evidence="1">
    <location>
        <begin position="12"/>
        <end position="33"/>
    </location>
</feature>
<reference evidence="3" key="1">
    <citation type="submission" date="2020-09" db="EMBL/GenBank/DDBJ databases">
        <title>A novel bacterium of genus Neiella, isolated from South China Sea.</title>
        <authorList>
            <person name="Huang H."/>
            <person name="Mo K."/>
            <person name="Hu Y."/>
        </authorList>
    </citation>
    <scope>NUCLEOTIDE SEQUENCE</scope>
    <source>
        <strain evidence="3">HB171785</strain>
    </source>
</reference>
<comment type="caution">
    <text evidence="3">The sequence shown here is derived from an EMBL/GenBank/DDBJ whole genome shotgun (WGS) entry which is preliminary data.</text>
</comment>
<dbReference type="PANTHER" id="PTHR32063:SF33">
    <property type="entry name" value="RND SUPERFAMILY EFFLUX PUMP PERMEASE COMPONENT"/>
    <property type="match status" value="1"/>
</dbReference>
<keyword evidence="1" id="KW-0472">Membrane</keyword>
<feature type="transmembrane region" description="Helical" evidence="1">
    <location>
        <begin position="958"/>
        <end position="976"/>
    </location>
</feature>
<dbReference type="GO" id="GO:0005886">
    <property type="term" value="C:plasma membrane"/>
    <property type="evidence" value="ECO:0007669"/>
    <property type="project" value="TreeGrafter"/>
</dbReference>
<dbReference type="EMBL" id="JACXAF010000021">
    <property type="protein sequence ID" value="MBD1390665.1"/>
    <property type="molecule type" value="Genomic_DNA"/>
</dbReference>
<dbReference type="InterPro" id="IPR000731">
    <property type="entry name" value="SSD"/>
</dbReference>
<feature type="transmembrane region" description="Helical" evidence="1">
    <location>
        <begin position="460"/>
        <end position="479"/>
    </location>
</feature>
<feature type="transmembrane region" description="Helical" evidence="1">
    <location>
        <begin position="529"/>
        <end position="546"/>
    </location>
</feature>
<feature type="domain" description="SSD" evidence="2">
    <location>
        <begin position="356"/>
        <end position="485"/>
    </location>
</feature>
<dbReference type="Gene3D" id="1.20.1640.10">
    <property type="entry name" value="Multidrug efflux transporter AcrB transmembrane domain"/>
    <property type="match status" value="2"/>
</dbReference>
<dbReference type="RefSeq" id="WP_191145732.1">
    <property type="nucleotide sequence ID" value="NZ_JACXAF010000021.1"/>
</dbReference>
<dbReference type="PANTHER" id="PTHR32063">
    <property type="match status" value="1"/>
</dbReference>
<feature type="transmembrane region" description="Helical" evidence="1">
    <location>
        <begin position="428"/>
        <end position="448"/>
    </location>
</feature>
<evidence type="ECO:0000256" key="1">
    <source>
        <dbReference type="SAM" id="Phobius"/>
    </source>
</evidence>
<feature type="transmembrane region" description="Helical" evidence="1">
    <location>
        <begin position="982"/>
        <end position="1011"/>
    </location>
</feature>
<sequence length="1037" mass="115505">MTSVLRWWVKNPIAANLSMVALVVAGLLSYFFAVEKEPFPMVKQPIMDIRMSWPGAGPKDIEEQILIRFEQALKSVEDVKSITSVAREGSASVRVEGKESVDKRQFADSVREKINAVNSLPGDADRPRVSERVNRQEMMRIALHGNADRQTLNRLAVQIQNEIAALPLISTVRLEGANKEEVSIEISEQKMRLYNLSFDDIATAIRNSSLNSSSGMIRDDAGSLQLTIRSRAEHQQQFEDIVLRRSANGATLYLGDVADVKYDVQEARNRSVFDGEQAVLIEVMNADYMNIVKMSASVEEYLAEKRRQLPPTLKLTLWENWNDSYQSRLSTILNSATSGLILVFILLMLFLQRTVALWVSVGIGVAFAASFALLPSVDVSLNMLSLFAFLMVIGIVVDDAIVIGESIHLANESGLEGDEAAIKGVSEVAKPVLFGVLTTMVVFAPMAFLPGSTAEYTRSISLVVVLALAFSLFEALLILPSHLRHLKSKPTAAQPSVFSRLQMRIANGMQYVANFVYGRFIVWLLAHKYGVITAFIGMLLISMSLLNNNYVQQSFMPQISGDKIRLMVTLPANTSYERTEQVLQQINRGSEQLIDEVEASGGELVEHVYNQVWGTRVMSELKLVGAEQRAMTIEQASDTLQALIGDIPDAEEIEFRSSMNTSSPKISFRIRSNDTDALRLALDDLKHHLTKYQGINLVRDSMDKGSTEMVFALKPGAEQLGITLRDVSKQVKQAYFGQEVDRLATWTGDVRVKVRYSKQERESIDTLQHMRIRTKDGREIPLLSVVDVSERPGVQRIYRRDGEKVATLRAEYGGTDQYSVNRDIRDNFIPEWQKRHPEVKFGSGDRGQERDDFIATVMRLEGLALLVSYMLMAIAFRSYMQPLLILSAVPFAFMGAIAGHLLHGTVYSMFSMLGILAAAGVVINDNLVLVDAINRLRAKGQSAVDAVIAAGKLRFRPIVLTSLTTFIGLLPMMWANSVQAKFLVPMVVSLAYGVLLATVITLVFVPCLYVASLEVRDLWRQFQASDYYPLGNKSNDL</sequence>
<dbReference type="SUPFAM" id="SSF82866">
    <property type="entry name" value="Multidrug efflux transporter AcrB transmembrane domain"/>
    <property type="match status" value="2"/>
</dbReference>
<dbReference type="Gene3D" id="3.30.70.1440">
    <property type="entry name" value="Multidrug efflux transporter AcrB pore domain"/>
    <property type="match status" value="1"/>
</dbReference>
<feature type="transmembrane region" description="Helical" evidence="1">
    <location>
        <begin position="332"/>
        <end position="350"/>
    </location>
</feature>
<evidence type="ECO:0000259" key="2">
    <source>
        <dbReference type="PROSITE" id="PS50156"/>
    </source>
</evidence>
<proteinExistence type="predicted"/>
<dbReference type="AlphaFoldDB" id="A0A8J6QIH9"/>
<keyword evidence="1" id="KW-1133">Transmembrane helix</keyword>
<dbReference type="GO" id="GO:0042910">
    <property type="term" value="F:xenobiotic transmembrane transporter activity"/>
    <property type="evidence" value="ECO:0007669"/>
    <property type="project" value="TreeGrafter"/>
</dbReference>
<keyword evidence="4" id="KW-1185">Reference proteome</keyword>
<protein>
    <submittedName>
        <fullName evidence="3">Efflux RND transporter permease subunit</fullName>
    </submittedName>
</protein>
<feature type="transmembrane region" description="Helical" evidence="1">
    <location>
        <begin position="883"/>
        <end position="903"/>
    </location>
</feature>
<dbReference type="PRINTS" id="PR00702">
    <property type="entry name" value="ACRIFLAVINRP"/>
</dbReference>
<dbReference type="InterPro" id="IPR027463">
    <property type="entry name" value="AcrB_DN_DC_subdom"/>
</dbReference>
<evidence type="ECO:0000313" key="4">
    <source>
        <dbReference type="Proteomes" id="UP000638014"/>
    </source>
</evidence>
<dbReference type="SUPFAM" id="SSF82714">
    <property type="entry name" value="Multidrug efflux transporter AcrB TolC docking domain, DN and DC subdomains"/>
    <property type="match status" value="2"/>
</dbReference>
<feature type="transmembrane region" description="Helical" evidence="1">
    <location>
        <begin position="386"/>
        <end position="407"/>
    </location>
</feature>
<dbReference type="Gene3D" id="3.30.2090.10">
    <property type="entry name" value="Multidrug efflux transporter AcrB TolC docking domain, DN and DC subdomains"/>
    <property type="match status" value="2"/>
</dbReference>
<feature type="transmembrane region" description="Helical" evidence="1">
    <location>
        <begin position="909"/>
        <end position="929"/>
    </location>
</feature>
<dbReference type="PROSITE" id="PS50156">
    <property type="entry name" value="SSD"/>
    <property type="match status" value="1"/>
</dbReference>
<dbReference type="Pfam" id="PF00873">
    <property type="entry name" value="ACR_tran"/>
    <property type="match status" value="1"/>
</dbReference>
<dbReference type="Proteomes" id="UP000638014">
    <property type="component" value="Unassembled WGS sequence"/>
</dbReference>
<name>A0A8J6QIH9_9GAMM</name>